<evidence type="ECO:0000313" key="5">
    <source>
        <dbReference type="Proteomes" id="UP000266841"/>
    </source>
</evidence>
<evidence type="ECO:0000313" key="4">
    <source>
        <dbReference type="EMBL" id="EJK49986.1"/>
    </source>
</evidence>
<feature type="compositionally biased region" description="Pro residues" evidence="1">
    <location>
        <begin position="126"/>
        <end position="139"/>
    </location>
</feature>
<feature type="region of interest" description="Disordered" evidence="1">
    <location>
        <begin position="258"/>
        <end position="282"/>
    </location>
</feature>
<dbReference type="EMBL" id="AGNL01044287">
    <property type="protein sequence ID" value="EJK49986.1"/>
    <property type="molecule type" value="Genomic_DNA"/>
</dbReference>
<accession>K0RM15</accession>
<feature type="region of interest" description="Disordered" evidence="1">
    <location>
        <begin position="1"/>
        <end position="29"/>
    </location>
</feature>
<evidence type="ECO:0000256" key="1">
    <source>
        <dbReference type="SAM" id="MobiDB-lite"/>
    </source>
</evidence>
<feature type="domain" description="DUF7495" evidence="3">
    <location>
        <begin position="173"/>
        <end position="239"/>
    </location>
</feature>
<organism evidence="4 5">
    <name type="scientific">Thalassiosira oceanica</name>
    <name type="common">Marine diatom</name>
    <dbReference type="NCBI Taxonomy" id="159749"/>
    <lineage>
        <taxon>Eukaryota</taxon>
        <taxon>Sar</taxon>
        <taxon>Stramenopiles</taxon>
        <taxon>Ochrophyta</taxon>
        <taxon>Bacillariophyta</taxon>
        <taxon>Coscinodiscophyceae</taxon>
        <taxon>Thalassiosirophycidae</taxon>
        <taxon>Thalassiosirales</taxon>
        <taxon>Thalassiosiraceae</taxon>
        <taxon>Thalassiosira</taxon>
    </lineage>
</organism>
<protein>
    <recommendedName>
        <fullName evidence="3">DUF7495 domain-containing protein</fullName>
    </recommendedName>
</protein>
<evidence type="ECO:0000256" key="2">
    <source>
        <dbReference type="SAM" id="Phobius"/>
    </source>
</evidence>
<dbReference type="InterPro" id="IPR055918">
    <property type="entry name" value="DUF7495"/>
</dbReference>
<keyword evidence="2" id="KW-1133">Transmembrane helix</keyword>
<keyword evidence="2" id="KW-0472">Membrane</keyword>
<evidence type="ECO:0000259" key="3">
    <source>
        <dbReference type="Pfam" id="PF24325"/>
    </source>
</evidence>
<feature type="transmembrane region" description="Helical" evidence="2">
    <location>
        <begin position="60"/>
        <end position="80"/>
    </location>
</feature>
<gene>
    <name evidence="4" type="ORF">THAOC_31085</name>
</gene>
<keyword evidence="2" id="KW-0812">Transmembrane</keyword>
<keyword evidence="5" id="KW-1185">Reference proteome</keyword>
<comment type="caution">
    <text evidence="4">The sequence shown here is derived from an EMBL/GenBank/DDBJ whole genome shotgun (WGS) entry which is preliminary data.</text>
</comment>
<feature type="region of interest" description="Disordered" evidence="1">
    <location>
        <begin position="110"/>
        <end position="153"/>
    </location>
</feature>
<name>K0RM15_THAOC</name>
<proteinExistence type="predicted"/>
<sequence>MADIESTPATAPAGEVDLSSATPRPAGLQEVGMSNEDAMNTMNAPDPRQSHQKCLCLGAYTWPILGFLVLFVMLAAALGLSGEALSRSNEAVDTAKAALFGGKGVGESTYIPVPNEPTGQAALVPASPPAEPTPPPSPRPQSDAPTDVPTPTHEQRPKWFQILHADYQKLSLFHDENGVTTSQLAEAALFCYQQEMFMCTYDVICPNGKGNPPFKGGPPYTTNKDSLDETQWVPYYRSNVHPNPQKEKDEAGKTIQLDQKEGKQWAQIGKIPDGKGGSEENSNGLCWDYDEWSNYDAVNIEDVWSEETRVWMLCCSDPADENEKDLVVE</sequence>
<dbReference type="Proteomes" id="UP000266841">
    <property type="component" value="Unassembled WGS sequence"/>
</dbReference>
<dbReference type="AlphaFoldDB" id="K0RM15"/>
<dbReference type="Pfam" id="PF24325">
    <property type="entry name" value="DUF7495"/>
    <property type="match status" value="1"/>
</dbReference>
<reference evidence="4 5" key="1">
    <citation type="journal article" date="2012" name="Genome Biol.">
        <title>Genome and low-iron response of an oceanic diatom adapted to chronic iron limitation.</title>
        <authorList>
            <person name="Lommer M."/>
            <person name="Specht M."/>
            <person name="Roy A.S."/>
            <person name="Kraemer L."/>
            <person name="Andreson R."/>
            <person name="Gutowska M.A."/>
            <person name="Wolf J."/>
            <person name="Bergner S.V."/>
            <person name="Schilhabel M.B."/>
            <person name="Klostermeier U.C."/>
            <person name="Beiko R.G."/>
            <person name="Rosenstiel P."/>
            <person name="Hippler M."/>
            <person name="Laroche J."/>
        </authorList>
    </citation>
    <scope>NUCLEOTIDE SEQUENCE [LARGE SCALE GENOMIC DNA]</scope>
    <source>
        <strain evidence="4 5">CCMP1005</strain>
    </source>
</reference>
<dbReference type="eggNOG" id="ENOG502S6KT">
    <property type="taxonomic scope" value="Eukaryota"/>
</dbReference>